<dbReference type="InterPro" id="IPR044068">
    <property type="entry name" value="CB"/>
</dbReference>
<evidence type="ECO:0000259" key="6">
    <source>
        <dbReference type="PROSITE" id="PS51898"/>
    </source>
</evidence>
<sequence length="395" mass="45273">MYCTQVATKKGKKWVCVTDGPADPLTGKRNQVSRRGTTKKEAMKRVEDAINKLSEHGLVHQTKEKITFEKLAKEWLNAYKVTGVKKSTVHLRSKQIKNLNKYLAKMTVSKITPKMYQNILNSLHTEESLAESTIEGIHVTASMIFEQAVIWGVITKSPTKSAKLPKKRVTVEELEKNTDPIAQKYLEKHELKEFLNIVSEHGLTNDKAALYILAFTGIRVGELCALKWDDVNFDQNEIKITKTIFNPNNNMKNYDILTPKTTTSVRRVSIDTILVDMLRNHKAQQTKMRALNKNDYHGNFVIANPNGYPYVIKKINVRVKRILKKTSITKKVTPHTLRHTHISMLAEAGVDLKTIMDRVGHKDMKTTMQIYTHVTEKMKKTADEKLKNYMEDIIR</sequence>
<feature type="domain" description="Core-binding (CB)" evidence="7">
    <location>
        <begin position="66"/>
        <end position="149"/>
    </location>
</feature>
<evidence type="ECO:0000313" key="9">
    <source>
        <dbReference type="Proteomes" id="UP001154322"/>
    </source>
</evidence>
<comment type="similarity">
    <text evidence="1">Belongs to the 'phage' integrase family.</text>
</comment>
<reference evidence="8" key="1">
    <citation type="submission" date="2022-06" db="EMBL/GenBank/DDBJ databases">
        <authorList>
            <person name="Dietemann V."/>
            <person name="Ory F."/>
            <person name="Dainat B."/>
            <person name="Oberhansli S."/>
        </authorList>
    </citation>
    <scope>NUCLEOTIDE SEQUENCE</scope>
    <source>
        <strain evidence="8">Ena-SAMPLE-TAB-26-04-2022-14:26:32:270-5432</strain>
    </source>
</reference>
<dbReference type="Pfam" id="PF14659">
    <property type="entry name" value="Phage_int_SAM_3"/>
    <property type="match status" value="1"/>
</dbReference>
<keyword evidence="9" id="KW-1185">Reference proteome</keyword>
<dbReference type="Proteomes" id="UP001154322">
    <property type="component" value="Unassembled WGS sequence"/>
</dbReference>
<dbReference type="SUPFAM" id="SSF56349">
    <property type="entry name" value="DNA breaking-rejoining enzymes"/>
    <property type="match status" value="1"/>
</dbReference>
<evidence type="ECO:0000256" key="2">
    <source>
        <dbReference type="ARBA" id="ARBA00022908"/>
    </source>
</evidence>
<dbReference type="InterPro" id="IPR004107">
    <property type="entry name" value="Integrase_SAM-like_N"/>
</dbReference>
<accession>A0ABN8U9E3</accession>
<dbReference type="PANTHER" id="PTHR30349">
    <property type="entry name" value="PHAGE INTEGRASE-RELATED"/>
    <property type="match status" value="1"/>
</dbReference>
<dbReference type="PROSITE" id="PS51900">
    <property type="entry name" value="CB"/>
    <property type="match status" value="1"/>
</dbReference>
<dbReference type="Gene3D" id="1.10.150.130">
    <property type="match status" value="1"/>
</dbReference>
<dbReference type="PROSITE" id="PS51898">
    <property type="entry name" value="TYR_RECOMBINASE"/>
    <property type="match status" value="1"/>
</dbReference>
<dbReference type="EMBL" id="CALYLO010000008">
    <property type="protein sequence ID" value="CAH8247792.1"/>
    <property type="molecule type" value="Genomic_DNA"/>
</dbReference>
<evidence type="ECO:0000256" key="5">
    <source>
        <dbReference type="PROSITE-ProRule" id="PRU01248"/>
    </source>
</evidence>
<keyword evidence="4" id="KW-0233">DNA recombination</keyword>
<name>A0ABN8U9E3_9BACL</name>
<dbReference type="CDD" id="cd01189">
    <property type="entry name" value="INT_ICEBs1_C_like"/>
    <property type="match status" value="1"/>
</dbReference>
<evidence type="ECO:0000256" key="1">
    <source>
        <dbReference type="ARBA" id="ARBA00008857"/>
    </source>
</evidence>
<dbReference type="InterPro" id="IPR050090">
    <property type="entry name" value="Tyrosine_recombinase_XerCD"/>
</dbReference>
<gene>
    <name evidence="8" type="ORF">WJ0W_005048</name>
</gene>
<comment type="caution">
    <text evidence="8">The sequence shown here is derived from an EMBL/GenBank/DDBJ whole genome shotgun (WGS) entry which is preliminary data.</text>
</comment>
<keyword evidence="3 5" id="KW-0238">DNA-binding</keyword>
<dbReference type="InterPro" id="IPR002104">
    <property type="entry name" value="Integrase_catalytic"/>
</dbReference>
<dbReference type="InterPro" id="IPR013762">
    <property type="entry name" value="Integrase-like_cat_sf"/>
</dbReference>
<evidence type="ECO:0000313" key="8">
    <source>
        <dbReference type="EMBL" id="CAH8247792.1"/>
    </source>
</evidence>
<dbReference type="InterPro" id="IPR011010">
    <property type="entry name" value="DNA_brk_join_enz"/>
</dbReference>
<dbReference type="PANTHER" id="PTHR30349:SF64">
    <property type="entry name" value="PROPHAGE INTEGRASE INTD-RELATED"/>
    <property type="match status" value="1"/>
</dbReference>
<organism evidence="8 9">
    <name type="scientific">Paenibacillus melissococcoides</name>
    <dbReference type="NCBI Taxonomy" id="2912268"/>
    <lineage>
        <taxon>Bacteria</taxon>
        <taxon>Bacillati</taxon>
        <taxon>Bacillota</taxon>
        <taxon>Bacilli</taxon>
        <taxon>Bacillales</taxon>
        <taxon>Paenibacillaceae</taxon>
        <taxon>Paenibacillus</taxon>
    </lineage>
</organism>
<dbReference type="RefSeq" id="WP_213430250.1">
    <property type="nucleotide sequence ID" value="NZ_AP031286.1"/>
</dbReference>
<keyword evidence="2" id="KW-0229">DNA integration</keyword>
<evidence type="ECO:0000259" key="7">
    <source>
        <dbReference type="PROSITE" id="PS51900"/>
    </source>
</evidence>
<evidence type="ECO:0000256" key="4">
    <source>
        <dbReference type="ARBA" id="ARBA00023172"/>
    </source>
</evidence>
<dbReference type="Gene3D" id="1.10.443.10">
    <property type="entry name" value="Intergrase catalytic core"/>
    <property type="match status" value="1"/>
</dbReference>
<dbReference type="InterPro" id="IPR010998">
    <property type="entry name" value="Integrase_recombinase_N"/>
</dbReference>
<feature type="domain" description="Tyr recombinase" evidence="6">
    <location>
        <begin position="181"/>
        <end position="384"/>
    </location>
</feature>
<evidence type="ECO:0000256" key="3">
    <source>
        <dbReference type="ARBA" id="ARBA00023125"/>
    </source>
</evidence>
<proteinExistence type="inferred from homology"/>
<dbReference type="Pfam" id="PF00589">
    <property type="entry name" value="Phage_integrase"/>
    <property type="match status" value="1"/>
</dbReference>
<protein>
    <submittedName>
        <fullName evidence="8">Site-specific integrase</fullName>
    </submittedName>
</protein>